<keyword evidence="1" id="KW-1133">Transmembrane helix</keyword>
<accession>A0A4D7B2X3</accession>
<sequence>MTRIAQDLAPSRSRLLVGLFVVVLGLVVLLPNVWPLVHYWRADRSEMVTARWVSSVVTHSARDTVSVPAYVFERKIGPMVQECRIDLPQYRHAPDGKPVFQTLSLVPGTTCDDVVVLDDPPRERIPLVILGLVLSLGGLVMTGLALRRR</sequence>
<keyword evidence="1" id="KW-0472">Membrane</keyword>
<keyword evidence="3" id="KW-1185">Reference proteome</keyword>
<evidence type="ECO:0000313" key="3">
    <source>
        <dbReference type="Proteomes" id="UP000298781"/>
    </source>
</evidence>
<reference evidence="2 3" key="1">
    <citation type="submission" date="2019-04" db="EMBL/GenBank/DDBJ databases">
        <title>Phreatobacter aquaticus sp. nov.</title>
        <authorList>
            <person name="Choi A."/>
        </authorList>
    </citation>
    <scope>NUCLEOTIDE SEQUENCE [LARGE SCALE GENOMIC DNA]</scope>
    <source>
        <strain evidence="2 3">KCTC 52518</strain>
    </source>
</reference>
<dbReference type="EMBL" id="CP039690">
    <property type="protein sequence ID" value="QCI68099.1"/>
    <property type="molecule type" value="Genomic_DNA"/>
</dbReference>
<proteinExistence type="predicted"/>
<evidence type="ECO:0000313" key="2">
    <source>
        <dbReference type="EMBL" id="QCI68099.1"/>
    </source>
</evidence>
<dbReference type="OrthoDB" id="8480163at2"/>
<keyword evidence="1" id="KW-0812">Transmembrane</keyword>
<name>A0A4D7B2X3_9HYPH</name>
<organism evidence="2 3">
    <name type="scientific">Phreatobacter stygius</name>
    <dbReference type="NCBI Taxonomy" id="1940610"/>
    <lineage>
        <taxon>Bacteria</taxon>
        <taxon>Pseudomonadati</taxon>
        <taxon>Pseudomonadota</taxon>
        <taxon>Alphaproteobacteria</taxon>
        <taxon>Hyphomicrobiales</taxon>
        <taxon>Phreatobacteraceae</taxon>
        <taxon>Phreatobacter</taxon>
    </lineage>
</organism>
<dbReference type="Proteomes" id="UP000298781">
    <property type="component" value="Chromosome"/>
</dbReference>
<evidence type="ECO:0000256" key="1">
    <source>
        <dbReference type="SAM" id="Phobius"/>
    </source>
</evidence>
<protein>
    <submittedName>
        <fullName evidence="2">Uncharacterized protein</fullName>
    </submittedName>
</protein>
<feature type="transmembrane region" description="Helical" evidence="1">
    <location>
        <begin position="15"/>
        <end position="34"/>
    </location>
</feature>
<gene>
    <name evidence="2" type="ORF">E8M01_30030</name>
</gene>
<dbReference type="KEGG" id="pstg:E8M01_30030"/>
<feature type="transmembrane region" description="Helical" evidence="1">
    <location>
        <begin position="125"/>
        <end position="146"/>
    </location>
</feature>
<dbReference type="RefSeq" id="WP_136963519.1">
    <property type="nucleotide sequence ID" value="NZ_CP039690.1"/>
</dbReference>
<dbReference type="AlphaFoldDB" id="A0A4D7B2X3"/>